<dbReference type="Proteomes" id="UP000237105">
    <property type="component" value="Unassembled WGS sequence"/>
</dbReference>
<dbReference type="EMBL" id="JXTB01000145">
    <property type="protein sequence ID" value="PON58897.1"/>
    <property type="molecule type" value="Genomic_DNA"/>
</dbReference>
<keyword evidence="2" id="KW-1185">Reference proteome</keyword>
<dbReference type="AlphaFoldDB" id="A0A2P5CD09"/>
<proteinExistence type="predicted"/>
<accession>A0A2P5CD09</accession>
<sequence length="74" mass="8133">MAEAKAEGADLVELRIDFMSFSSISQISQEKMIDVSKGISSTILGCSPMSLNTKETREDDVDETMLAAAYKKIR</sequence>
<evidence type="ECO:0000313" key="2">
    <source>
        <dbReference type="Proteomes" id="UP000237105"/>
    </source>
</evidence>
<comment type="caution">
    <text evidence="1">The sequence shown here is derived from an EMBL/GenBank/DDBJ whole genome shotgun (WGS) entry which is preliminary data.</text>
</comment>
<evidence type="ECO:0000313" key="1">
    <source>
        <dbReference type="EMBL" id="PON58897.1"/>
    </source>
</evidence>
<protein>
    <submittedName>
        <fullName evidence="1">Uncharacterized protein</fullName>
    </submittedName>
</protein>
<organism evidence="1 2">
    <name type="scientific">Parasponia andersonii</name>
    <name type="common">Sponia andersonii</name>
    <dbReference type="NCBI Taxonomy" id="3476"/>
    <lineage>
        <taxon>Eukaryota</taxon>
        <taxon>Viridiplantae</taxon>
        <taxon>Streptophyta</taxon>
        <taxon>Embryophyta</taxon>
        <taxon>Tracheophyta</taxon>
        <taxon>Spermatophyta</taxon>
        <taxon>Magnoliopsida</taxon>
        <taxon>eudicotyledons</taxon>
        <taxon>Gunneridae</taxon>
        <taxon>Pentapetalae</taxon>
        <taxon>rosids</taxon>
        <taxon>fabids</taxon>
        <taxon>Rosales</taxon>
        <taxon>Cannabaceae</taxon>
        <taxon>Parasponia</taxon>
    </lineage>
</organism>
<reference evidence="2" key="1">
    <citation type="submission" date="2016-06" db="EMBL/GenBank/DDBJ databases">
        <title>Parallel loss of symbiosis genes in relatives of nitrogen-fixing non-legume Parasponia.</title>
        <authorList>
            <person name="Van Velzen R."/>
            <person name="Holmer R."/>
            <person name="Bu F."/>
            <person name="Rutten L."/>
            <person name="Van Zeijl A."/>
            <person name="Liu W."/>
            <person name="Santuari L."/>
            <person name="Cao Q."/>
            <person name="Sharma T."/>
            <person name="Shen D."/>
            <person name="Roswanjaya Y."/>
            <person name="Wardhani T."/>
            <person name="Kalhor M.S."/>
            <person name="Jansen J."/>
            <person name="Van den Hoogen J."/>
            <person name="Gungor B."/>
            <person name="Hartog M."/>
            <person name="Hontelez J."/>
            <person name="Verver J."/>
            <person name="Yang W.-C."/>
            <person name="Schijlen E."/>
            <person name="Repin R."/>
            <person name="Schilthuizen M."/>
            <person name="Schranz E."/>
            <person name="Heidstra R."/>
            <person name="Miyata K."/>
            <person name="Fedorova E."/>
            <person name="Kohlen W."/>
            <person name="Bisseling T."/>
            <person name="Smit S."/>
            <person name="Geurts R."/>
        </authorList>
    </citation>
    <scope>NUCLEOTIDE SEQUENCE [LARGE SCALE GENOMIC DNA]</scope>
    <source>
        <strain evidence="2">cv. WU1-14</strain>
    </source>
</reference>
<name>A0A2P5CD09_PARAD</name>
<gene>
    <name evidence="1" type="ORF">PanWU01x14_164120</name>
</gene>